<dbReference type="AlphaFoldDB" id="A0A1E7FS69"/>
<dbReference type="KEGG" id="fcy:FRACYDRAFT_234642"/>
<dbReference type="InParanoid" id="A0A1E7FS69"/>
<evidence type="ECO:0000313" key="1">
    <source>
        <dbReference type="EMBL" id="OEU21012.1"/>
    </source>
</evidence>
<name>A0A1E7FS69_9STRA</name>
<evidence type="ECO:0000313" key="2">
    <source>
        <dbReference type="Proteomes" id="UP000095751"/>
    </source>
</evidence>
<dbReference type="Pfam" id="PF07173">
    <property type="entry name" value="GRDP-like"/>
    <property type="match status" value="1"/>
</dbReference>
<keyword evidence="2" id="KW-1185">Reference proteome</keyword>
<dbReference type="Proteomes" id="UP000095751">
    <property type="component" value="Unassembled WGS sequence"/>
</dbReference>
<dbReference type="EMBL" id="KV784354">
    <property type="protein sequence ID" value="OEU21012.1"/>
    <property type="molecule type" value="Genomic_DNA"/>
</dbReference>
<proteinExistence type="predicted"/>
<dbReference type="InterPro" id="IPR009836">
    <property type="entry name" value="GRDP-like"/>
</dbReference>
<reference evidence="1 2" key="1">
    <citation type="submission" date="2016-09" db="EMBL/GenBank/DDBJ databases">
        <title>Extensive genetic diversity and differential bi-allelic expression allows diatom success in the polar Southern Ocean.</title>
        <authorList>
            <consortium name="DOE Joint Genome Institute"/>
            <person name="Mock T."/>
            <person name="Otillar R.P."/>
            <person name="Strauss J."/>
            <person name="Dupont C."/>
            <person name="Frickenhaus S."/>
            <person name="Maumus F."/>
            <person name="Mcmullan M."/>
            <person name="Sanges R."/>
            <person name="Schmutz J."/>
            <person name="Toseland A."/>
            <person name="Valas R."/>
            <person name="Veluchamy A."/>
            <person name="Ward B.J."/>
            <person name="Allen A."/>
            <person name="Barry K."/>
            <person name="Falciatore A."/>
            <person name="Ferrante M."/>
            <person name="Fortunato A.E."/>
            <person name="Gloeckner G."/>
            <person name="Gruber A."/>
            <person name="Hipkin R."/>
            <person name="Janech M."/>
            <person name="Kroth P."/>
            <person name="Leese F."/>
            <person name="Lindquist E."/>
            <person name="Lyon B.R."/>
            <person name="Martin J."/>
            <person name="Mayer C."/>
            <person name="Parker M."/>
            <person name="Quesneville H."/>
            <person name="Raymond J."/>
            <person name="Uhlig C."/>
            <person name="Valentin K.U."/>
            <person name="Worden A.Z."/>
            <person name="Armbrust E.V."/>
            <person name="Bowler C."/>
            <person name="Green B."/>
            <person name="Moulton V."/>
            <person name="Van Oosterhout C."/>
            <person name="Grigoriev I."/>
        </authorList>
    </citation>
    <scope>NUCLEOTIDE SEQUENCE [LARGE SCALE GENOMIC DNA]</scope>
    <source>
        <strain evidence="1 2">CCMP1102</strain>
    </source>
</reference>
<accession>A0A1E7FS69</accession>
<dbReference type="OrthoDB" id="48533at2759"/>
<gene>
    <name evidence="1" type="ORF">FRACYDRAFT_234642</name>
</gene>
<protein>
    <submittedName>
        <fullName evidence="1">Uncharacterized protein</fullName>
    </submittedName>
</protein>
<sequence length="310" mass="35867">MPVDNFLRLWLGTKLTRLLKLEISSTMVVVKFRKGSSKTVIRRSSQAKNRINGNTSGAPSNNDVGTAVVAISPRKNEFSENTWWMVDLNNQFVISSRQGATSLVARCMREYLWDESKCRRVLNAYHQFLKLKKQFQDWDATILSPSRVVDLMWRQHLLDFTNYYHDTILLCGHVVGHNPDEALNGPAKAARIKSTRIALFEHFGSDYDKEMWFTPKKLEQFDQVKMLIGTKNMVYSMSSEFEHLYPYLCNCEQCRSIREENIKAGSHLELDDNDMVCVMHEQGACKIRRILIKNIIQGSIDIYEELNCVE</sequence>
<organism evidence="1 2">
    <name type="scientific">Fragilariopsis cylindrus CCMP1102</name>
    <dbReference type="NCBI Taxonomy" id="635003"/>
    <lineage>
        <taxon>Eukaryota</taxon>
        <taxon>Sar</taxon>
        <taxon>Stramenopiles</taxon>
        <taxon>Ochrophyta</taxon>
        <taxon>Bacillariophyta</taxon>
        <taxon>Bacillariophyceae</taxon>
        <taxon>Bacillariophycidae</taxon>
        <taxon>Bacillariales</taxon>
        <taxon>Bacillariaceae</taxon>
        <taxon>Fragilariopsis</taxon>
    </lineage>
</organism>